<feature type="region of interest" description="Disordered" evidence="1">
    <location>
        <begin position="167"/>
        <end position="227"/>
    </location>
</feature>
<evidence type="ECO:0000256" key="1">
    <source>
        <dbReference type="SAM" id="MobiDB-lite"/>
    </source>
</evidence>
<dbReference type="EMBL" id="HACA01024341">
    <property type="protein sequence ID" value="CDW41702.1"/>
    <property type="molecule type" value="Transcribed_RNA"/>
</dbReference>
<organism evidence="2">
    <name type="scientific">Lepeophtheirus salmonis</name>
    <name type="common">Salmon louse</name>
    <name type="synonym">Caligus salmonis</name>
    <dbReference type="NCBI Taxonomy" id="72036"/>
    <lineage>
        <taxon>Eukaryota</taxon>
        <taxon>Metazoa</taxon>
        <taxon>Ecdysozoa</taxon>
        <taxon>Arthropoda</taxon>
        <taxon>Crustacea</taxon>
        <taxon>Multicrustacea</taxon>
        <taxon>Hexanauplia</taxon>
        <taxon>Copepoda</taxon>
        <taxon>Siphonostomatoida</taxon>
        <taxon>Caligidae</taxon>
        <taxon>Lepeophtheirus</taxon>
    </lineage>
</organism>
<sequence length="303" mass="33602">MASSSVSQDDIDTDFEKNSRRSRIRTARAARQINSSSSSCRAELLMGELADLDHNDAEEAPCSALNAIHSTSCNSHSSAGVGKMIPEEDSSRRMRGGVKKGKQHRERRKLREKRRSTGVVHLASTESTGGSTTPDDAESSDNETKRNTLLNESDNVLLPTVRQAQQQLPSDLEADDENDTEQSYHNNSNNHSSNNLNRAQPPSHSSSSSLLPLSSPTPTPADEPKVEKVVEENKRLLSMMDEKDKLIHHLEFKIEQLMKDTLSINEEQSRLQKENKSLLRALNNYSTTTASETGATENKEHKP</sequence>
<dbReference type="GO" id="GO:0005737">
    <property type="term" value="C:cytoplasm"/>
    <property type="evidence" value="ECO:0007669"/>
    <property type="project" value="TreeGrafter"/>
</dbReference>
<evidence type="ECO:0000313" key="2">
    <source>
        <dbReference type="EMBL" id="CDW41703.1"/>
    </source>
</evidence>
<dbReference type="AlphaFoldDB" id="A0A0K2UTV8"/>
<proteinExistence type="predicted"/>
<feature type="region of interest" description="Disordered" evidence="1">
    <location>
        <begin position="70"/>
        <end position="144"/>
    </location>
</feature>
<protein>
    <recommendedName>
        <fullName evidence="3">PRKC apoptosis WT1 regulator protein</fullName>
    </recommendedName>
</protein>
<evidence type="ECO:0008006" key="3">
    <source>
        <dbReference type="Google" id="ProtNLM"/>
    </source>
</evidence>
<feature type="region of interest" description="Disordered" evidence="1">
    <location>
        <begin position="281"/>
        <end position="303"/>
    </location>
</feature>
<name>A0A0K2UTV8_LEPSM</name>
<dbReference type="EMBL" id="HACA01024342">
    <property type="protein sequence ID" value="CDW41703.1"/>
    <property type="molecule type" value="Transcribed_RNA"/>
</dbReference>
<reference evidence="2" key="1">
    <citation type="submission" date="2014-05" db="EMBL/GenBank/DDBJ databases">
        <authorList>
            <person name="Chronopoulou M."/>
        </authorList>
    </citation>
    <scope>NUCLEOTIDE SEQUENCE</scope>
    <source>
        <tissue evidence="2">Whole organism</tissue>
    </source>
</reference>
<dbReference type="PANTHER" id="PTHR15093">
    <property type="entry name" value="PROSTATE APOPTOSIS RESPONSE PROTEIN PAR-4"/>
    <property type="match status" value="1"/>
</dbReference>
<dbReference type="GO" id="GO:0043065">
    <property type="term" value="P:positive regulation of apoptotic process"/>
    <property type="evidence" value="ECO:0007669"/>
    <property type="project" value="TreeGrafter"/>
</dbReference>
<feature type="compositionally biased region" description="Basic residues" evidence="1">
    <location>
        <begin position="93"/>
        <end position="116"/>
    </location>
</feature>
<dbReference type="PANTHER" id="PTHR15093:SF1">
    <property type="entry name" value="PRKC APOPTOSIS WT1 REGULATOR PROTEIN"/>
    <property type="match status" value="1"/>
</dbReference>
<feature type="compositionally biased region" description="Low complexity" evidence="1">
    <location>
        <begin position="185"/>
        <end position="214"/>
    </location>
</feature>
<dbReference type="OrthoDB" id="6286739at2759"/>
<feature type="compositionally biased region" description="Polar residues" evidence="1">
    <location>
        <begin position="124"/>
        <end position="134"/>
    </location>
</feature>
<feature type="compositionally biased region" description="Low complexity" evidence="1">
    <location>
        <begin position="286"/>
        <end position="296"/>
    </location>
</feature>
<feature type="region of interest" description="Disordered" evidence="1">
    <location>
        <begin position="1"/>
        <end position="39"/>
    </location>
</feature>
<dbReference type="InterPro" id="IPR026117">
    <property type="entry name" value="Par-4"/>
</dbReference>
<dbReference type="GO" id="GO:0006915">
    <property type="term" value="P:apoptotic process"/>
    <property type="evidence" value="ECO:0007669"/>
    <property type="project" value="InterPro"/>
</dbReference>
<accession>A0A0K2UTV8</accession>